<dbReference type="GO" id="GO:0045053">
    <property type="term" value="P:protein retention in Golgi apparatus"/>
    <property type="evidence" value="ECO:0007669"/>
    <property type="project" value="TreeGrafter"/>
</dbReference>
<evidence type="ECO:0000313" key="2">
    <source>
        <dbReference type="EMBL" id="CAD5233586.1"/>
    </source>
</evidence>
<evidence type="ECO:0000256" key="1">
    <source>
        <dbReference type="SAM" id="MobiDB-lite"/>
    </source>
</evidence>
<evidence type="ECO:0000313" key="3">
    <source>
        <dbReference type="Proteomes" id="UP000659654"/>
    </source>
</evidence>
<feature type="region of interest" description="Disordered" evidence="1">
    <location>
        <begin position="77"/>
        <end position="106"/>
    </location>
</feature>
<dbReference type="GO" id="GO:0007005">
    <property type="term" value="P:mitochondrion organization"/>
    <property type="evidence" value="ECO:0007669"/>
    <property type="project" value="TreeGrafter"/>
</dbReference>
<keyword evidence="3" id="KW-1185">Reference proteome</keyword>
<dbReference type="InterPro" id="IPR026847">
    <property type="entry name" value="VPS13"/>
</dbReference>
<dbReference type="PANTHER" id="PTHR16166:SF141">
    <property type="entry name" value="INTERMEMBRANE LIPID TRANSFER PROTEIN VPS13D"/>
    <property type="match status" value="1"/>
</dbReference>
<dbReference type="EMBL" id="CAJFCV020000006">
    <property type="protein sequence ID" value="CAG9128879.1"/>
    <property type="molecule type" value="Genomic_DNA"/>
</dbReference>
<sequence>MELDGRLRCGLLDRFVEAKGTTLFLSPVQEQHSDEVPLNHRFKKQRQKPGSGVLDVQCLHVGPTLVVRITDRADVNLEMPSESNRKRDSANRRTLTPRNDDTKTAKPSYSMEVRLEVPAGLGISVVNNQSEELIYALFKGLEFTVMKTDSTYQMTGSVSVIQIDNQLLYAEKWPVLYCEVNALKTEGETPESPGTFEPPAMRLTKPALKLEMSCNPRTHYDAFDFDDDQ</sequence>
<gene>
    <name evidence="2" type="ORF">BXYJ_LOCUS13677</name>
</gene>
<dbReference type="EMBL" id="CAJFDI010000006">
    <property type="protein sequence ID" value="CAD5233586.1"/>
    <property type="molecule type" value="Genomic_DNA"/>
</dbReference>
<dbReference type="AlphaFoldDB" id="A0A7I8X4F5"/>
<proteinExistence type="predicted"/>
<name>A0A7I8X4F5_BURXY</name>
<organism evidence="2 3">
    <name type="scientific">Bursaphelenchus xylophilus</name>
    <name type="common">Pinewood nematode worm</name>
    <name type="synonym">Aphelenchoides xylophilus</name>
    <dbReference type="NCBI Taxonomy" id="6326"/>
    <lineage>
        <taxon>Eukaryota</taxon>
        <taxon>Metazoa</taxon>
        <taxon>Ecdysozoa</taxon>
        <taxon>Nematoda</taxon>
        <taxon>Chromadorea</taxon>
        <taxon>Rhabditida</taxon>
        <taxon>Tylenchina</taxon>
        <taxon>Tylenchomorpha</taxon>
        <taxon>Aphelenchoidea</taxon>
        <taxon>Aphelenchoididae</taxon>
        <taxon>Bursaphelenchus</taxon>
    </lineage>
</organism>
<dbReference type="Proteomes" id="UP000582659">
    <property type="component" value="Unassembled WGS sequence"/>
</dbReference>
<reference evidence="2" key="1">
    <citation type="submission" date="2020-09" db="EMBL/GenBank/DDBJ databases">
        <authorList>
            <person name="Kikuchi T."/>
        </authorList>
    </citation>
    <scope>NUCLEOTIDE SEQUENCE</scope>
    <source>
        <strain evidence="2">Ka4C1</strain>
    </source>
</reference>
<comment type="caution">
    <text evidence="2">The sequence shown here is derived from an EMBL/GenBank/DDBJ whole genome shotgun (WGS) entry which is preliminary data.</text>
</comment>
<dbReference type="GO" id="GO:0006623">
    <property type="term" value="P:protein targeting to vacuole"/>
    <property type="evidence" value="ECO:0007669"/>
    <property type="project" value="TreeGrafter"/>
</dbReference>
<accession>A0A7I8X4F5</accession>
<dbReference type="PANTHER" id="PTHR16166">
    <property type="entry name" value="VACUOLAR PROTEIN SORTING-ASSOCIATED PROTEIN VPS13"/>
    <property type="match status" value="1"/>
</dbReference>
<dbReference type="OrthoDB" id="272810at2759"/>
<protein>
    <submittedName>
        <fullName evidence="2">(pine wood nematode) hypothetical protein</fullName>
    </submittedName>
</protein>
<dbReference type="Proteomes" id="UP000659654">
    <property type="component" value="Unassembled WGS sequence"/>
</dbReference>